<dbReference type="Proteomes" id="UP001634747">
    <property type="component" value="Unassembled WGS sequence"/>
</dbReference>
<feature type="region of interest" description="Disordered" evidence="4">
    <location>
        <begin position="851"/>
        <end position="880"/>
    </location>
</feature>
<dbReference type="EMBL" id="JBJYXY010000001">
    <property type="protein sequence ID" value="MFN2977392.1"/>
    <property type="molecule type" value="Genomic_DNA"/>
</dbReference>
<dbReference type="RefSeq" id="WP_263414444.1">
    <property type="nucleotide sequence ID" value="NZ_BAABBH010000001.1"/>
</dbReference>
<dbReference type="Gene3D" id="2.60.40.1120">
    <property type="entry name" value="Carboxypeptidase-like, regulatory domain"/>
    <property type="match status" value="1"/>
</dbReference>
<evidence type="ECO:0000259" key="6">
    <source>
        <dbReference type="Pfam" id="PF25183"/>
    </source>
</evidence>
<keyword evidence="5" id="KW-0732">Signal</keyword>
<feature type="chain" id="PRO_5046599563" evidence="5">
    <location>
        <begin position="21"/>
        <end position="937"/>
    </location>
</feature>
<dbReference type="SUPFAM" id="SSF56935">
    <property type="entry name" value="Porins"/>
    <property type="match status" value="1"/>
</dbReference>
<dbReference type="InterPro" id="IPR008969">
    <property type="entry name" value="CarboxyPept-like_regulatory"/>
</dbReference>
<organism evidence="7 8">
    <name type="scientific">Terriglobus aquaticus</name>
    <dbReference type="NCBI Taxonomy" id="940139"/>
    <lineage>
        <taxon>Bacteria</taxon>
        <taxon>Pseudomonadati</taxon>
        <taxon>Acidobacteriota</taxon>
        <taxon>Terriglobia</taxon>
        <taxon>Terriglobales</taxon>
        <taxon>Acidobacteriaceae</taxon>
        <taxon>Terriglobus</taxon>
    </lineage>
</organism>
<gene>
    <name evidence="7" type="ORF">ACK2TP_16595</name>
</gene>
<dbReference type="SUPFAM" id="SSF49464">
    <property type="entry name" value="Carboxypeptidase regulatory domain-like"/>
    <property type="match status" value="1"/>
</dbReference>
<keyword evidence="3" id="KW-0998">Cell outer membrane</keyword>
<accession>A0ABW9KQL7</accession>
<protein>
    <submittedName>
        <fullName evidence="7">Carboxypeptidase regulatory-like domain-containing protein</fullName>
    </submittedName>
</protein>
<dbReference type="Pfam" id="PF13620">
    <property type="entry name" value="CarboxypepD_reg"/>
    <property type="match status" value="1"/>
</dbReference>
<dbReference type="Pfam" id="PF25183">
    <property type="entry name" value="OMP_b-brl_4"/>
    <property type="match status" value="2"/>
</dbReference>
<reference evidence="7 8" key="1">
    <citation type="submission" date="2024-12" db="EMBL/GenBank/DDBJ databases">
        <authorList>
            <person name="Lee Y."/>
        </authorList>
    </citation>
    <scope>NUCLEOTIDE SEQUENCE [LARGE SCALE GENOMIC DNA]</scope>
    <source>
        <strain evidence="7 8">03SUJ4</strain>
    </source>
</reference>
<comment type="caution">
    <text evidence="7">The sequence shown here is derived from an EMBL/GenBank/DDBJ whole genome shotgun (WGS) entry which is preliminary data.</text>
</comment>
<evidence type="ECO:0000256" key="4">
    <source>
        <dbReference type="SAM" id="MobiDB-lite"/>
    </source>
</evidence>
<evidence type="ECO:0000256" key="3">
    <source>
        <dbReference type="ARBA" id="ARBA00023237"/>
    </source>
</evidence>
<name>A0ABW9KQL7_9BACT</name>
<evidence type="ECO:0000256" key="2">
    <source>
        <dbReference type="ARBA" id="ARBA00023136"/>
    </source>
</evidence>
<comment type="subcellular location">
    <subcellularLocation>
        <location evidence="1">Cell outer membrane</location>
    </subcellularLocation>
</comment>
<sequence length="937" mass="101128">MLKLTVAALLCLPVPSGLMAVDQGAAAVATLTVTGSVTDPSGAKLRGARIHIERGAVKADAETDDAGRFSLDVPAGVYRLAITADGFEPYVRESFNVRARMAPLTVALPVATLSEVLTVEANQADTSAGSNGSALVFKGKQLDTLSNDDATFQQQVQALAGGDGQHAPQVYVDGFSGGRFPPKSAIREIRINQNPFSAQYDELGFGRIEIFTKPGSDKLHGYVQVQGNDRSFNALNPFTGAQPPYHMLFVDGNVSGPIGKKTSFFASANYGDQENNAVVNAVVLDSNFATTQLSQAVPNPSVRHDYSVRLDRQMSTNNTLTARYDYNSNNQTNAGVGLLVLQSEGYNSTIATQTLQIGNTQIIGAHRVNETRFQYIRTRTSQIAVDSSPTIVVQGSFNGGGAPSQSLRDNQDRYEFQDYFSLERGKHFLRMGGRYRLLRDSNVSNANFNGQYIFPDLATYQITQRGLAAGLTPAQIRAQGGGATQFSLTAGTPGAALLSGDLGLYADDEWKVTKSVTLNLGLRYESQFGVPDHSDPAPRVGFAWAVHQGDKHPAWFTVRGGTGVFYSRLDGPTLLNTVRQNGILQQSYYLQQPDTYPNIPPVSSLSGVPSTTYSLQPRLRNQYDFTSSIGVERGLGKKGNISATYLHFQSVHQYVSVNVNAPLPGTYNPAVPNSGTRPFGDTANRYEYTGEGSGTSDVFFVNPNYSPVKQVNLWGFYVNQHSHSNSNGASTFASNSYNLAQDFGRTNFNRTNRLFLGANLNLPYGFGLSPFLIATAGMPFNITTGSDNNGDSIYNDRPAFATDLTRASVVRTRFGNFDTSPIAGQRIIPVNYGTGPAFASLQLDLEKNFKFGPRRAPEGVPPPDPNAKPGTPAPKPDPAYQLSFSVEAQNVTNHTNGATPVGVLTSPFFGQSLTLNGNFFNNSAANRTVLLQTAFRF</sequence>
<dbReference type="Gene3D" id="2.40.170.20">
    <property type="entry name" value="TonB-dependent receptor, beta-barrel domain"/>
    <property type="match status" value="1"/>
</dbReference>
<feature type="domain" description="TonB-dependent transporter Oar-like beta-barrel" evidence="6">
    <location>
        <begin position="531"/>
        <end position="852"/>
    </location>
</feature>
<evidence type="ECO:0000313" key="7">
    <source>
        <dbReference type="EMBL" id="MFN2977392.1"/>
    </source>
</evidence>
<proteinExistence type="predicted"/>
<keyword evidence="8" id="KW-1185">Reference proteome</keyword>
<dbReference type="InterPro" id="IPR057601">
    <property type="entry name" value="Oar-like_b-barrel"/>
</dbReference>
<feature type="domain" description="TonB-dependent transporter Oar-like beta-barrel" evidence="6">
    <location>
        <begin position="292"/>
        <end position="528"/>
    </location>
</feature>
<feature type="signal peptide" evidence="5">
    <location>
        <begin position="1"/>
        <end position="20"/>
    </location>
</feature>
<feature type="compositionally biased region" description="Pro residues" evidence="4">
    <location>
        <begin position="859"/>
        <end position="877"/>
    </location>
</feature>
<evidence type="ECO:0000256" key="1">
    <source>
        <dbReference type="ARBA" id="ARBA00004442"/>
    </source>
</evidence>
<evidence type="ECO:0000313" key="8">
    <source>
        <dbReference type="Proteomes" id="UP001634747"/>
    </source>
</evidence>
<evidence type="ECO:0000256" key="5">
    <source>
        <dbReference type="SAM" id="SignalP"/>
    </source>
</evidence>
<keyword evidence="2" id="KW-0472">Membrane</keyword>
<dbReference type="InterPro" id="IPR036942">
    <property type="entry name" value="Beta-barrel_TonB_sf"/>
</dbReference>